<sequence>MGLLDSVIGALSGVRSTSGSGDMLNVVLQMLANDGEGIGIDGLVERFKDSGMSSVLESWIARGSNLPISAEDLQRVLGTETVEEIAQQAGLSRRVTADRLSQMLPFVIDKLTPHGRLPANGLGDLGQLMGRMAGR</sequence>
<keyword evidence="2" id="KW-1185">Reference proteome</keyword>
<protein>
    <submittedName>
        <fullName evidence="1">DUF937 domain-containing protein</fullName>
    </submittedName>
</protein>
<dbReference type="AlphaFoldDB" id="A0A3N7J0Q4"/>
<proteinExistence type="predicted"/>
<dbReference type="OrthoDB" id="9795283at2"/>
<name>A0A3N7J0Q4_9BURK</name>
<dbReference type="SUPFAM" id="SSF140804">
    <property type="entry name" value="YidB-like"/>
    <property type="match status" value="1"/>
</dbReference>
<comment type="caution">
    <text evidence="1">The sequence shown here is derived from an EMBL/GenBank/DDBJ whole genome shotgun (WGS) entry which is preliminary data.</text>
</comment>
<evidence type="ECO:0000313" key="2">
    <source>
        <dbReference type="Proteomes" id="UP000267464"/>
    </source>
</evidence>
<dbReference type="Pfam" id="PF20159">
    <property type="entry name" value="YidB"/>
    <property type="match status" value="1"/>
</dbReference>
<evidence type="ECO:0000313" key="1">
    <source>
        <dbReference type="EMBL" id="RQP24532.1"/>
    </source>
</evidence>
<gene>
    <name evidence="1" type="ORF">DZC73_14710</name>
</gene>
<organism evidence="1 2">
    <name type="scientific">Piscinibacter terrae</name>
    <dbReference type="NCBI Taxonomy" id="2496871"/>
    <lineage>
        <taxon>Bacteria</taxon>
        <taxon>Pseudomonadati</taxon>
        <taxon>Pseudomonadota</taxon>
        <taxon>Betaproteobacteria</taxon>
        <taxon>Burkholderiales</taxon>
        <taxon>Sphaerotilaceae</taxon>
        <taxon>Piscinibacter</taxon>
    </lineage>
</organism>
<reference evidence="1 2" key="1">
    <citation type="submission" date="2018-08" db="EMBL/GenBank/DDBJ databases">
        <authorList>
            <person name="Khan S.A."/>
            <person name="Jeon C.O."/>
            <person name="Chun B.H."/>
            <person name="Jeong S.E."/>
        </authorList>
    </citation>
    <scope>NUCLEOTIDE SEQUENCE [LARGE SCALE GENOMIC DNA]</scope>
    <source>
        <strain evidence="1 2">S-16</strain>
    </source>
</reference>
<dbReference type="Gene3D" id="1.10.10.690">
    <property type="entry name" value="YidB-like"/>
    <property type="match status" value="1"/>
</dbReference>
<dbReference type="InterPro" id="IPR027405">
    <property type="entry name" value="YidB-like"/>
</dbReference>
<dbReference type="Proteomes" id="UP000267464">
    <property type="component" value="Unassembled WGS sequence"/>
</dbReference>
<reference evidence="1 2" key="2">
    <citation type="submission" date="2018-12" db="EMBL/GenBank/DDBJ databases">
        <title>Rhizobacter gummiphilus sp. nov., a rubber-degrading bacterium isolated from the soil of a botanical garden in Japan.</title>
        <authorList>
            <person name="Shunsuke S.S."/>
        </authorList>
    </citation>
    <scope>NUCLEOTIDE SEQUENCE [LARGE SCALE GENOMIC DNA]</scope>
    <source>
        <strain evidence="1 2">S-16</strain>
    </source>
</reference>
<accession>A0A3N7J0Q4</accession>
<dbReference type="EMBL" id="QUSW01000003">
    <property type="protein sequence ID" value="RQP24532.1"/>
    <property type="molecule type" value="Genomic_DNA"/>
</dbReference>
<dbReference type="InterPro" id="IPR045372">
    <property type="entry name" value="YidB"/>
</dbReference>
<dbReference type="RefSeq" id="WP_124541067.1">
    <property type="nucleotide sequence ID" value="NZ_QUSW01000003.1"/>
</dbReference>